<reference evidence="2 3" key="1">
    <citation type="submission" date="2016-10" db="EMBL/GenBank/DDBJ databases">
        <authorList>
            <person name="de Groot N.N."/>
        </authorList>
    </citation>
    <scope>NUCLEOTIDE SEQUENCE [LARGE SCALE GENOMIC DNA]</scope>
    <source>
        <strain evidence="2 3">JCM 11308</strain>
    </source>
</reference>
<dbReference type="Proteomes" id="UP000199417">
    <property type="component" value="Unassembled WGS sequence"/>
</dbReference>
<dbReference type="EMBL" id="FNAB01000016">
    <property type="protein sequence ID" value="SDE38252.1"/>
    <property type="molecule type" value="Genomic_DNA"/>
</dbReference>
<evidence type="ECO:0000313" key="2">
    <source>
        <dbReference type="EMBL" id="SDE38252.1"/>
    </source>
</evidence>
<evidence type="ECO:0000313" key="3">
    <source>
        <dbReference type="Proteomes" id="UP000199417"/>
    </source>
</evidence>
<protein>
    <submittedName>
        <fullName evidence="2">Uncharacterized protein</fullName>
    </submittedName>
</protein>
<evidence type="ECO:0000256" key="1">
    <source>
        <dbReference type="SAM" id="Phobius"/>
    </source>
</evidence>
<keyword evidence="3" id="KW-1185">Reference proteome</keyword>
<keyword evidence="1" id="KW-1133">Transmembrane helix</keyword>
<name>A0A1G7CFU6_9NOCA</name>
<keyword evidence="1" id="KW-0472">Membrane</keyword>
<dbReference type="AlphaFoldDB" id="A0A1G7CFU6"/>
<dbReference type="STRING" id="168276.SAMN05444580_1162"/>
<gene>
    <name evidence="2" type="ORF">SAMN05444580_1162</name>
</gene>
<dbReference type="RefSeq" id="WP_072846066.1">
    <property type="nucleotide sequence ID" value="NZ_FNAB01000016.1"/>
</dbReference>
<organism evidence="2 3">
    <name type="scientific">Rhodococcus tukisamuensis</name>
    <dbReference type="NCBI Taxonomy" id="168276"/>
    <lineage>
        <taxon>Bacteria</taxon>
        <taxon>Bacillati</taxon>
        <taxon>Actinomycetota</taxon>
        <taxon>Actinomycetes</taxon>
        <taxon>Mycobacteriales</taxon>
        <taxon>Nocardiaceae</taxon>
        <taxon>Rhodococcus</taxon>
    </lineage>
</organism>
<feature type="transmembrane region" description="Helical" evidence="1">
    <location>
        <begin position="32"/>
        <end position="49"/>
    </location>
</feature>
<sequence>MNIRAGLRVLCLGVFLVGLVGAGVAIYNLDAVTTVLSLIVASVSGLYLLKMRAQAQGRLDRSA</sequence>
<proteinExistence type="predicted"/>
<keyword evidence="1" id="KW-0812">Transmembrane</keyword>
<accession>A0A1G7CFU6</accession>
<feature type="transmembrane region" description="Helical" evidence="1">
    <location>
        <begin position="7"/>
        <end position="26"/>
    </location>
</feature>